<evidence type="ECO:0000256" key="1">
    <source>
        <dbReference type="ARBA" id="ARBA00022679"/>
    </source>
</evidence>
<feature type="domain" description="N-acetyltransferase" evidence="3">
    <location>
        <begin position="1"/>
        <end position="139"/>
    </location>
</feature>
<name>A0A1R0YA59_9BACL</name>
<dbReference type="EMBL" id="MPTC01000001">
    <property type="protein sequence ID" value="OMD44262.1"/>
    <property type="molecule type" value="Genomic_DNA"/>
</dbReference>
<dbReference type="AlphaFoldDB" id="A0A1R0YA59"/>
<dbReference type="PANTHER" id="PTHR43877:SF1">
    <property type="entry name" value="ACETYLTRANSFERASE"/>
    <property type="match status" value="1"/>
</dbReference>
<dbReference type="InterPro" id="IPR000182">
    <property type="entry name" value="GNAT_dom"/>
</dbReference>
<dbReference type="Proteomes" id="UP000187439">
    <property type="component" value="Unassembled WGS sequence"/>
</dbReference>
<keyword evidence="1 4" id="KW-0808">Transferase</keyword>
<dbReference type="InterPro" id="IPR016181">
    <property type="entry name" value="Acyl_CoA_acyltransferase"/>
</dbReference>
<dbReference type="PANTHER" id="PTHR43877">
    <property type="entry name" value="AMINOALKYLPHOSPHONATE N-ACETYLTRANSFERASE-RELATED-RELATED"/>
    <property type="match status" value="1"/>
</dbReference>
<dbReference type="GO" id="GO:0016747">
    <property type="term" value="F:acyltransferase activity, transferring groups other than amino-acyl groups"/>
    <property type="evidence" value="ECO:0007669"/>
    <property type="project" value="InterPro"/>
</dbReference>
<proteinExistence type="predicted"/>
<evidence type="ECO:0000313" key="4">
    <source>
        <dbReference type="EMBL" id="OMD44262.1"/>
    </source>
</evidence>
<sequence>MIYREMVADDYEAAYQLWEHTEGMGLSEADSKPEILRYLAHNRGFSQICENEDGQMVGTALCGHDGRRGYMYHVAVHNDCRGMGVGRKLVTRCLENLRTAGIAKCHLMVIGTNEQGRGFWEGMGWQYRSGIMLYSQDIL</sequence>
<dbReference type="SUPFAM" id="SSF55729">
    <property type="entry name" value="Acyl-CoA N-acyltransferases (Nat)"/>
    <property type="match status" value="1"/>
</dbReference>
<dbReference type="CDD" id="cd04301">
    <property type="entry name" value="NAT_SF"/>
    <property type="match status" value="1"/>
</dbReference>
<dbReference type="OrthoDB" id="1821130at2"/>
<evidence type="ECO:0000256" key="2">
    <source>
        <dbReference type="ARBA" id="ARBA00023315"/>
    </source>
</evidence>
<dbReference type="PROSITE" id="PS51186">
    <property type="entry name" value="GNAT"/>
    <property type="match status" value="1"/>
</dbReference>
<dbReference type="Pfam" id="PF00583">
    <property type="entry name" value="Acetyltransf_1"/>
    <property type="match status" value="1"/>
</dbReference>
<evidence type="ECO:0000259" key="3">
    <source>
        <dbReference type="PROSITE" id="PS51186"/>
    </source>
</evidence>
<protein>
    <submittedName>
        <fullName evidence="4">GNAT family N-acetyltransferase</fullName>
    </submittedName>
</protein>
<evidence type="ECO:0000313" key="5">
    <source>
        <dbReference type="Proteomes" id="UP000187439"/>
    </source>
</evidence>
<dbReference type="InterPro" id="IPR050832">
    <property type="entry name" value="Bact_Acetyltransf"/>
</dbReference>
<comment type="caution">
    <text evidence="4">The sequence shown here is derived from an EMBL/GenBank/DDBJ whole genome shotgun (WGS) entry which is preliminary data.</text>
</comment>
<dbReference type="Gene3D" id="3.40.630.30">
    <property type="match status" value="1"/>
</dbReference>
<dbReference type="RefSeq" id="WP_042123703.1">
    <property type="nucleotide sequence ID" value="NZ_MPTC01000001.1"/>
</dbReference>
<keyword evidence="2" id="KW-0012">Acyltransferase</keyword>
<organism evidence="4 5">
    <name type="scientific">Paenibacillus odorifer</name>
    <dbReference type="NCBI Taxonomy" id="189426"/>
    <lineage>
        <taxon>Bacteria</taxon>
        <taxon>Bacillati</taxon>
        <taxon>Bacillota</taxon>
        <taxon>Bacilli</taxon>
        <taxon>Bacillales</taxon>
        <taxon>Paenibacillaceae</taxon>
        <taxon>Paenibacillus</taxon>
    </lineage>
</organism>
<accession>A0A1R0YA59</accession>
<gene>
    <name evidence="4" type="ORF">BSK52_01650</name>
</gene>
<reference evidence="4 5" key="1">
    <citation type="submission" date="2016-10" db="EMBL/GenBank/DDBJ databases">
        <title>Paenibacillus species isolates.</title>
        <authorList>
            <person name="Beno S.M."/>
        </authorList>
    </citation>
    <scope>NUCLEOTIDE SEQUENCE [LARGE SCALE GENOMIC DNA]</scope>
    <source>
        <strain evidence="4 5">FSL H7-0710</strain>
    </source>
</reference>